<comment type="caution">
    <text evidence="1">The sequence shown here is derived from an EMBL/GenBank/DDBJ whole genome shotgun (WGS) entry which is preliminary data.</text>
</comment>
<reference evidence="2" key="1">
    <citation type="journal article" date="2019" name="Int. J. Syst. Evol. Microbiol.">
        <title>The Global Catalogue of Microorganisms (GCM) 10K type strain sequencing project: providing services to taxonomists for standard genome sequencing and annotation.</title>
        <authorList>
            <consortium name="The Broad Institute Genomics Platform"/>
            <consortium name="The Broad Institute Genome Sequencing Center for Infectious Disease"/>
            <person name="Wu L."/>
            <person name="Ma J."/>
        </authorList>
    </citation>
    <scope>NUCLEOTIDE SEQUENCE [LARGE SCALE GENOMIC DNA]</scope>
    <source>
        <strain evidence="2">JCM 17927</strain>
    </source>
</reference>
<name>A0ABP8N6E3_9BACT</name>
<gene>
    <name evidence="1" type="ORF">GCM10023189_38420</name>
</gene>
<evidence type="ECO:0008006" key="3">
    <source>
        <dbReference type="Google" id="ProtNLM"/>
    </source>
</evidence>
<keyword evidence="2" id="KW-1185">Reference proteome</keyword>
<dbReference type="EMBL" id="BAABHD010000067">
    <property type="protein sequence ID" value="GAA4462113.1"/>
    <property type="molecule type" value="Genomic_DNA"/>
</dbReference>
<evidence type="ECO:0000313" key="2">
    <source>
        <dbReference type="Proteomes" id="UP001501175"/>
    </source>
</evidence>
<accession>A0ABP8N6E3</accession>
<protein>
    <recommendedName>
        <fullName evidence="3">Curlin associated repeat-containing protein</fullName>
    </recommendedName>
</protein>
<sequence length="171" mass="18558">MRQSLSAQGLTLFPEQQITAKTMIRAFLLLFGLLPLIASAQTEIFFNQPGMQRNGTTPTTSEVILLQSGQLNQIRYSDSGTGNKVSLQQQGASNVLDLDLSGSDNQYSFAQQGDNNRAQWWSGQNNSVLDVLQRGNNNLLVQDGGSPASGVPMRIEQTGGMQLVIKNGFIP</sequence>
<proteinExistence type="predicted"/>
<organism evidence="1 2">
    <name type="scientific">Nibrella saemangeumensis</name>
    <dbReference type="NCBI Taxonomy" id="1084526"/>
    <lineage>
        <taxon>Bacteria</taxon>
        <taxon>Pseudomonadati</taxon>
        <taxon>Bacteroidota</taxon>
        <taxon>Cytophagia</taxon>
        <taxon>Cytophagales</taxon>
        <taxon>Spirosomataceae</taxon>
        <taxon>Nibrella</taxon>
    </lineage>
</organism>
<dbReference type="Proteomes" id="UP001501175">
    <property type="component" value="Unassembled WGS sequence"/>
</dbReference>
<evidence type="ECO:0000313" key="1">
    <source>
        <dbReference type="EMBL" id="GAA4462113.1"/>
    </source>
</evidence>